<gene>
    <name evidence="6" type="ORF">G1H10_25890</name>
</gene>
<dbReference type="Proteomes" id="UP000475214">
    <property type="component" value="Unassembled WGS sequence"/>
</dbReference>
<keyword evidence="2 4" id="KW-0238">DNA-binding</keyword>
<dbReference type="Gene3D" id="1.10.357.10">
    <property type="entry name" value="Tetracycline Repressor, domain 2"/>
    <property type="match status" value="1"/>
</dbReference>
<reference evidence="6 7" key="1">
    <citation type="submission" date="2020-02" db="EMBL/GenBank/DDBJ databases">
        <authorList>
            <person name="Li X.-J."/>
            <person name="Han X.-M."/>
        </authorList>
    </citation>
    <scope>NUCLEOTIDE SEQUENCE [LARGE SCALE GENOMIC DNA]</scope>
    <source>
        <strain evidence="6 7">CCTCC AB 2017055</strain>
    </source>
</reference>
<protein>
    <submittedName>
        <fullName evidence="6">TetR/AcrR family transcriptional regulator</fullName>
    </submittedName>
</protein>
<dbReference type="InterPro" id="IPR036271">
    <property type="entry name" value="Tet_transcr_reg_TetR-rel_C_sf"/>
</dbReference>
<dbReference type="InterPro" id="IPR049445">
    <property type="entry name" value="TetR_SbtR-like_C"/>
</dbReference>
<proteinExistence type="predicted"/>
<dbReference type="Pfam" id="PF21597">
    <property type="entry name" value="TetR_C_43"/>
    <property type="match status" value="1"/>
</dbReference>
<dbReference type="RefSeq" id="WP_163743416.1">
    <property type="nucleotide sequence ID" value="NZ_JAAGOA010000024.1"/>
</dbReference>
<accession>A0A6L9SER3</accession>
<dbReference type="PROSITE" id="PS50977">
    <property type="entry name" value="HTH_TETR_2"/>
    <property type="match status" value="1"/>
</dbReference>
<dbReference type="PANTHER" id="PTHR30055">
    <property type="entry name" value="HTH-TYPE TRANSCRIPTIONAL REGULATOR RUTR"/>
    <property type="match status" value="1"/>
</dbReference>
<evidence type="ECO:0000256" key="3">
    <source>
        <dbReference type="ARBA" id="ARBA00023163"/>
    </source>
</evidence>
<comment type="caution">
    <text evidence="6">The sequence shown here is derived from an EMBL/GenBank/DDBJ whole genome shotgun (WGS) entry which is preliminary data.</text>
</comment>
<evidence type="ECO:0000313" key="6">
    <source>
        <dbReference type="EMBL" id="NEE03603.1"/>
    </source>
</evidence>
<evidence type="ECO:0000313" key="7">
    <source>
        <dbReference type="Proteomes" id="UP000475214"/>
    </source>
</evidence>
<dbReference type="GO" id="GO:0000976">
    <property type="term" value="F:transcription cis-regulatory region binding"/>
    <property type="evidence" value="ECO:0007669"/>
    <property type="project" value="TreeGrafter"/>
</dbReference>
<dbReference type="SUPFAM" id="SSF46689">
    <property type="entry name" value="Homeodomain-like"/>
    <property type="match status" value="1"/>
</dbReference>
<feature type="DNA-binding region" description="H-T-H motif" evidence="4">
    <location>
        <begin position="28"/>
        <end position="47"/>
    </location>
</feature>
<evidence type="ECO:0000259" key="5">
    <source>
        <dbReference type="PROSITE" id="PS50977"/>
    </source>
</evidence>
<dbReference type="InterPro" id="IPR001647">
    <property type="entry name" value="HTH_TetR"/>
</dbReference>
<organism evidence="6 7">
    <name type="scientific">Phytoactinopolyspora halotolerans</name>
    <dbReference type="NCBI Taxonomy" id="1981512"/>
    <lineage>
        <taxon>Bacteria</taxon>
        <taxon>Bacillati</taxon>
        <taxon>Actinomycetota</taxon>
        <taxon>Actinomycetes</taxon>
        <taxon>Jiangellales</taxon>
        <taxon>Jiangellaceae</taxon>
        <taxon>Phytoactinopolyspora</taxon>
    </lineage>
</organism>
<keyword evidence="3" id="KW-0804">Transcription</keyword>
<name>A0A6L9SER3_9ACTN</name>
<dbReference type="Pfam" id="PF00440">
    <property type="entry name" value="TetR_N"/>
    <property type="match status" value="1"/>
</dbReference>
<dbReference type="InterPro" id="IPR050109">
    <property type="entry name" value="HTH-type_TetR-like_transc_reg"/>
</dbReference>
<dbReference type="PROSITE" id="PS01081">
    <property type="entry name" value="HTH_TETR_1"/>
    <property type="match status" value="1"/>
</dbReference>
<dbReference type="InterPro" id="IPR023772">
    <property type="entry name" value="DNA-bd_HTH_TetR-type_CS"/>
</dbReference>
<dbReference type="EMBL" id="JAAGOA010000024">
    <property type="protein sequence ID" value="NEE03603.1"/>
    <property type="molecule type" value="Genomic_DNA"/>
</dbReference>
<dbReference type="SUPFAM" id="SSF48498">
    <property type="entry name" value="Tetracyclin repressor-like, C-terminal domain"/>
    <property type="match status" value="1"/>
</dbReference>
<dbReference type="GO" id="GO:0003700">
    <property type="term" value="F:DNA-binding transcription factor activity"/>
    <property type="evidence" value="ECO:0007669"/>
    <property type="project" value="TreeGrafter"/>
</dbReference>
<dbReference type="PANTHER" id="PTHR30055:SF234">
    <property type="entry name" value="HTH-TYPE TRANSCRIPTIONAL REGULATOR BETI"/>
    <property type="match status" value="1"/>
</dbReference>
<dbReference type="PRINTS" id="PR00455">
    <property type="entry name" value="HTHTETR"/>
</dbReference>
<evidence type="ECO:0000256" key="4">
    <source>
        <dbReference type="PROSITE-ProRule" id="PRU00335"/>
    </source>
</evidence>
<evidence type="ECO:0000256" key="1">
    <source>
        <dbReference type="ARBA" id="ARBA00023015"/>
    </source>
</evidence>
<feature type="domain" description="HTH tetR-type" evidence="5">
    <location>
        <begin position="6"/>
        <end position="65"/>
    </location>
</feature>
<keyword evidence="7" id="KW-1185">Reference proteome</keyword>
<keyword evidence="1" id="KW-0805">Transcription regulation</keyword>
<sequence>MRADAQRNRAKVLEAAIELFAARGLAVSVHEIADHAGVGTGTVSRHFPTKEALFDAIVRARVEQLVRQARRLAAEREPGDAFFEFLALMVEEGGTDRGLADALAGAGFDVERAATDPDHDLDAAIREILSRAQASGAVRGDVDATDVRSVIEGCIARERHGQDAAARRRMVTIASQGLRS</sequence>
<dbReference type="InterPro" id="IPR009057">
    <property type="entry name" value="Homeodomain-like_sf"/>
</dbReference>
<evidence type="ECO:0000256" key="2">
    <source>
        <dbReference type="ARBA" id="ARBA00023125"/>
    </source>
</evidence>
<dbReference type="AlphaFoldDB" id="A0A6L9SER3"/>